<keyword evidence="2" id="KW-1185">Reference proteome</keyword>
<dbReference type="Pfam" id="PF26497">
    <property type="entry name" value="Halo_RE"/>
    <property type="match status" value="1"/>
</dbReference>
<gene>
    <name evidence="1" type="ORF">EA187_19090</name>
</gene>
<dbReference type="EMBL" id="SADD01000018">
    <property type="protein sequence ID" value="RVU41447.1"/>
    <property type="molecule type" value="Genomic_DNA"/>
</dbReference>
<evidence type="ECO:0000313" key="2">
    <source>
        <dbReference type="Proteomes" id="UP000282926"/>
    </source>
</evidence>
<protein>
    <submittedName>
        <fullName evidence="1">Uncharacterized protein</fullName>
    </submittedName>
</protein>
<name>A0ABY0CNP8_9DELT</name>
<organism evidence="1 2">
    <name type="scientific">Lujinxingia sediminis</name>
    <dbReference type="NCBI Taxonomy" id="2480984"/>
    <lineage>
        <taxon>Bacteria</taxon>
        <taxon>Deltaproteobacteria</taxon>
        <taxon>Bradymonadales</taxon>
        <taxon>Lujinxingiaceae</taxon>
        <taxon>Lujinxingia</taxon>
    </lineage>
</organism>
<sequence>MHIFGTLPPDAQFTLQTLLTRIAGMEVHRRAPARSSVPHPQSTDLELAIQPHLESLDFQHHVRLHHPRTGEGFEYDFFRARDGIALEVMGYRADDEVYKDILKFHVHPETRIGVVLVPRYKWISSRRTDTNYAATLKALAFADHYMNVEALVAVAYDWEAGEVEGAWGLVVVG</sequence>
<dbReference type="InterPro" id="IPR058672">
    <property type="entry name" value="RE_put_halobact"/>
</dbReference>
<evidence type="ECO:0000313" key="1">
    <source>
        <dbReference type="EMBL" id="RVU41447.1"/>
    </source>
</evidence>
<comment type="caution">
    <text evidence="1">The sequence shown here is derived from an EMBL/GenBank/DDBJ whole genome shotgun (WGS) entry which is preliminary data.</text>
</comment>
<dbReference type="Proteomes" id="UP000282926">
    <property type="component" value="Unassembled WGS sequence"/>
</dbReference>
<dbReference type="RefSeq" id="WP_127781318.1">
    <property type="nucleotide sequence ID" value="NZ_SADD01000018.1"/>
</dbReference>
<accession>A0ABY0CNP8</accession>
<reference evidence="1 2" key="1">
    <citation type="submission" date="2019-01" db="EMBL/GenBank/DDBJ databases">
        <title>Lujinxingia litoralis gen. nov., sp. nov. and Lujinxingia sediminis gen. nov., sp. nov., new members in the order Bradymonadales, isolated from coastal sediment.</title>
        <authorList>
            <person name="Li C.-M."/>
        </authorList>
    </citation>
    <scope>NUCLEOTIDE SEQUENCE [LARGE SCALE GENOMIC DNA]</scope>
    <source>
        <strain evidence="1 2">SEH01</strain>
    </source>
</reference>
<proteinExistence type="predicted"/>